<accession>Q6WHK1</accession>
<protein>
    <submittedName>
        <fullName evidence="1">Uncharacterized protein</fullName>
    </submittedName>
</protein>
<evidence type="ECO:0000313" key="2">
    <source>
        <dbReference type="Proteomes" id="UP000001785"/>
    </source>
</evidence>
<proteinExistence type="predicted"/>
<organism evidence="1 2">
    <name type="scientific">Vibrio phage KVP40 (isolate Vibrio parahaemolyticus/Japan/Matsuzaki/1991)</name>
    <name type="common">KVP40</name>
    <name type="synonym">Bacteriophage KVP40</name>
    <dbReference type="NCBI Taxonomy" id="75320"/>
    <lineage>
        <taxon>Viruses</taxon>
        <taxon>Duplodnaviria</taxon>
        <taxon>Heunggongvirae</taxon>
        <taxon>Uroviricota</taxon>
        <taxon>Caudoviricetes</taxon>
        <taxon>Pantevenvirales</taxon>
        <taxon>Straboviridae</taxon>
        <taxon>Schizotequatrovirus</taxon>
        <taxon>Schizotequatrovirus KVP40</taxon>
    </lineage>
</organism>
<dbReference type="KEGG" id="vg:2545975"/>
<dbReference type="Proteomes" id="UP000001785">
    <property type="component" value="Segment"/>
</dbReference>
<keyword evidence="2" id="KW-1185">Reference proteome</keyword>
<dbReference type="RefSeq" id="NP_899549.1">
    <property type="nucleotide sequence ID" value="NC_005083.2"/>
</dbReference>
<dbReference type="EMBL" id="AY283928">
    <property type="protein sequence ID" value="AAQ64372.1"/>
    <property type="molecule type" value="Genomic_DNA"/>
</dbReference>
<reference evidence="1 2" key="1">
    <citation type="journal article" date="2003" name="J. Bacteriol.">
        <title>Complete genome sequence of the broad-host-range vibriophage KVP40: comparative genomics of a T4-related bacteriophage.</title>
        <authorList>
            <person name="Miller E."/>
            <person name="Heidelberg J."/>
            <person name="Eisen J."/>
            <person name="Nelson W."/>
            <person name="Durkin A."/>
            <person name="Ciecko A."/>
            <person name="Feldblyum T."/>
            <person name="White O."/>
            <person name="Paulsen I."/>
            <person name="Nierman W."/>
            <person name="Lee J."/>
            <person name="Szczypinski B."/>
            <person name="Fraser C."/>
        </authorList>
    </citation>
    <scope>NUCLEOTIDE SEQUENCE</scope>
    <source>
        <strain evidence="2">Isolate Vibrio parahaemolyticus/Japan/Matsuzaki /1991</strain>
    </source>
</reference>
<organismHost>
    <name type="scientific">Vibrio parahaemolyticus</name>
    <dbReference type="NCBI Taxonomy" id="670"/>
</organismHost>
<evidence type="ECO:0000313" key="1">
    <source>
        <dbReference type="EMBL" id="AAQ64372.1"/>
    </source>
</evidence>
<dbReference type="OrthoDB" id="22124at10239"/>
<dbReference type="GeneID" id="2545975"/>
<gene>
    <name evidence="1" type="ORF">KVP40.0302</name>
</gene>
<sequence>MMGNLYDTLIQKVKQNRSTREELFVVEMRKAIERKIGGVAGFQFPITIQVNVDRNECCDEMMSLIKGVMRREGFHNFDAQFGHYSGDPRDMRDYSYSFVKLTIRENKQAGFQ</sequence>
<name>Q6WHK1_BPKVM</name>